<feature type="transmembrane region" description="Helical" evidence="12">
    <location>
        <begin position="7"/>
        <end position="29"/>
    </location>
</feature>
<evidence type="ECO:0000256" key="12">
    <source>
        <dbReference type="SAM" id="Phobius"/>
    </source>
</evidence>
<dbReference type="InterPro" id="IPR033580">
    <property type="entry name" value="Nurim-like"/>
</dbReference>
<keyword evidence="6" id="KW-0808">Transferase</keyword>
<comment type="subcellular location">
    <subcellularLocation>
        <location evidence="2">Membrane</location>
        <topology evidence="2">Multi-pass membrane protein</topology>
    </subcellularLocation>
</comment>
<accession>A0ABY4TSS0</accession>
<feature type="transmembrane region" description="Helical" evidence="12">
    <location>
        <begin position="49"/>
        <end position="68"/>
    </location>
</feature>
<comment type="function">
    <text evidence="1">Catalyzes the methylation of methanethiol (MeSH) to yield dimethylsulphide (DMS).</text>
</comment>
<evidence type="ECO:0000313" key="14">
    <source>
        <dbReference type="Proteomes" id="UP001055580"/>
    </source>
</evidence>
<dbReference type="RefSeq" id="WP_250751477.1">
    <property type="nucleotide sequence ID" value="NZ_CP098401.1"/>
</dbReference>
<evidence type="ECO:0000313" key="13">
    <source>
        <dbReference type="EMBL" id="URW75363.1"/>
    </source>
</evidence>
<keyword evidence="7" id="KW-0949">S-adenosyl-L-methionine</keyword>
<evidence type="ECO:0000256" key="7">
    <source>
        <dbReference type="ARBA" id="ARBA00022691"/>
    </source>
</evidence>
<evidence type="ECO:0000256" key="10">
    <source>
        <dbReference type="ARBA" id="ARBA00023136"/>
    </source>
</evidence>
<name>A0ABY4TSS0_9SPHN</name>
<evidence type="ECO:0000256" key="5">
    <source>
        <dbReference type="ARBA" id="ARBA00022603"/>
    </source>
</evidence>
<evidence type="ECO:0000256" key="2">
    <source>
        <dbReference type="ARBA" id="ARBA00004141"/>
    </source>
</evidence>
<reference evidence="13" key="1">
    <citation type="submission" date="2022-05" db="EMBL/GenBank/DDBJ databases">
        <title>Sphingomonas sp. strain RMG20 Genome sequencing and assembly.</title>
        <authorList>
            <person name="Kim I."/>
        </authorList>
    </citation>
    <scope>NUCLEOTIDE SEQUENCE</scope>
    <source>
        <strain evidence="13">RMG20</strain>
    </source>
</reference>
<keyword evidence="8 12" id="KW-0812">Transmembrane</keyword>
<comment type="similarity">
    <text evidence="3">Belongs to the nurim family.</text>
</comment>
<evidence type="ECO:0000256" key="9">
    <source>
        <dbReference type="ARBA" id="ARBA00022989"/>
    </source>
</evidence>
<keyword evidence="10 12" id="KW-0472">Membrane</keyword>
<dbReference type="EC" id="2.1.1.334" evidence="4"/>
<dbReference type="InterPro" id="IPR054700">
    <property type="entry name" value="MddA"/>
</dbReference>
<proteinExistence type="inferred from homology"/>
<evidence type="ECO:0000256" key="4">
    <source>
        <dbReference type="ARBA" id="ARBA00012149"/>
    </source>
</evidence>
<dbReference type="PANTHER" id="PTHR31040">
    <property type="entry name" value="NURIM"/>
    <property type="match status" value="1"/>
</dbReference>
<evidence type="ECO:0000256" key="3">
    <source>
        <dbReference type="ARBA" id="ARBA00010631"/>
    </source>
</evidence>
<evidence type="ECO:0000256" key="8">
    <source>
        <dbReference type="ARBA" id="ARBA00022692"/>
    </source>
</evidence>
<dbReference type="PANTHER" id="PTHR31040:SF1">
    <property type="entry name" value="NURIM"/>
    <property type="match status" value="1"/>
</dbReference>
<feature type="transmembrane region" description="Helical" evidence="12">
    <location>
        <begin position="120"/>
        <end position="140"/>
    </location>
</feature>
<keyword evidence="14" id="KW-1185">Reference proteome</keyword>
<evidence type="ECO:0000256" key="6">
    <source>
        <dbReference type="ARBA" id="ARBA00022679"/>
    </source>
</evidence>
<keyword evidence="5" id="KW-0489">Methyltransferase</keyword>
<dbReference type="NCBIfam" id="NF045656">
    <property type="entry name" value="MeththiolMtaseMddA"/>
    <property type="match status" value="1"/>
</dbReference>
<evidence type="ECO:0000256" key="1">
    <source>
        <dbReference type="ARBA" id="ARBA00002096"/>
    </source>
</evidence>
<comment type="catalytic activity">
    <reaction evidence="11">
        <text>methanethiol + S-adenosyl-L-methionine = dimethyl sulfide + S-adenosyl-L-homocysteine + H(+)</text>
        <dbReference type="Rhea" id="RHEA:50428"/>
        <dbReference type="ChEBI" id="CHEBI:15378"/>
        <dbReference type="ChEBI" id="CHEBI:16007"/>
        <dbReference type="ChEBI" id="CHEBI:17437"/>
        <dbReference type="ChEBI" id="CHEBI:57856"/>
        <dbReference type="ChEBI" id="CHEBI:59789"/>
        <dbReference type="EC" id="2.1.1.334"/>
    </reaction>
</comment>
<organism evidence="13 14">
    <name type="scientific">Sphingomonas donggukensis</name>
    <dbReference type="NCBI Taxonomy" id="2949093"/>
    <lineage>
        <taxon>Bacteria</taxon>
        <taxon>Pseudomonadati</taxon>
        <taxon>Pseudomonadota</taxon>
        <taxon>Alphaproteobacteria</taxon>
        <taxon>Sphingomonadales</taxon>
        <taxon>Sphingomonadaceae</taxon>
        <taxon>Sphingomonas</taxon>
    </lineage>
</organism>
<feature type="transmembrane region" description="Helical" evidence="12">
    <location>
        <begin position="89"/>
        <end position="114"/>
    </location>
</feature>
<protein>
    <recommendedName>
        <fullName evidence="4">methanethiol S-methyltransferase</fullName>
        <ecNumber evidence="4">2.1.1.334</ecNumber>
    </recommendedName>
</protein>
<gene>
    <name evidence="13" type="ORF">M9980_12605</name>
</gene>
<dbReference type="EMBL" id="CP098401">
    <property type="protein sequence ID" value="URW75363.1"/>
    <property type="molecule type" value="Genomic_DNA"/>
</dbReference>
<keyword evidence="9 12" id="KW-1133">Transmembrane helix</keyword>
<dbReference type="Proteomes" id="UP001055580">
    <property type="component" value="Chromosome"/>
</dbReference>
<evidence type="ECO:0000256" key="11">
    <source>
        <dbReference type="ARBA" id="ARBA00048134"/>
    </source>
</evidence>
<dbReference type="Gene3D" id="1.20.120.1630">
    <property type="match status" value="1"/>
</dbReference>
<sequence>MSRPLYLLYAAAAYAVFFATFLYLIAFVGNIPVVPRTVDVGPALPAGSALAIDLGLIALFGIQHSVMARAGFKAWWTRTVPAPIERSTYVLFASIALILLFALWHPIAGTVWAVSGIPAVLVWVVFASGWGIVLLTTFLLDHFELFGLSQVFHHWRGSHAPTPQLRQPLFYKLVRHPLYSGFFLAFWATPVMSVGHLVLALGMSAYMLVAITYEERDLVRLFGQDYEAYRRRVGKLAPRIRRA</sequence>